<dbReference type="InterPro" id="IPR006766">
    <property type="entry name" value="EXORDIUM-like"/>
</dbReference>
<comment type="caution">
    <text evidence="5">The sequence shown here is derived from an EMBL/GenBank/DDBJ whole genome shotgun (WGS) entry which is preliminary data.</text>
</comment>
<keyword evidence="6" id="KW-1185">Reference proteome</keyword>
<comment type="subcellular location">
    <subcellularLocation>
        <location evidence="1">Secreted</location>
    </subcellularLocation>
</comment>
<accession>A0AAW1SJK1</accession>
<protein>
    <submittedName>
        <fullName evidence="5">Uncharacterized protein</fullName>
    </submittedName>
</protein>
<dbReference type="AlphaFoldDB" id="A0AAW1SJK1"/>
<sequence length="417" mass="44634">MRTEVAPYSSAGIQVRVRPSVKMRTRALAALVAVAALATLAHQSSAQEFLFGNEGPKVMVNPTDPSIPINPMSTAPVDTAAIVDAGGDPISPPDATLLPTDATRMDRAARKWNATLDMLFHHNLSDFTGHKIVHRIFGNDTSGGRMVGGLNRAATPVRSASVSGINYYGGPLMVQNPININYIWYGNWAGNTATTILTNLAKNMGGSSWYHIMATYYQLVGATKTVVPTGGATPALRYAASVNDAYSQGKSLSDAQVQTIVQRAIAGGGLGKVDPNGMYFVLASQDVTATSGFCTAYCAWHTYYVQQGIPVKFTFVGNGARCPNSCAPFSPGPNNNQGADGMASTLSHELVEMVSDPVFNGWYDANGYENADKCAWTYGTTYRTKTNALYNVNIGPFQYMIQRNWLNLGTGSCVSTY</sequence>
<name>A0AAW1SJK1_9CHLO</name>
<dbReference type="Proteomes" id="UP001445335">
    <property type="component" value="Unassembled WGS sequence"/>
</dbReference>
<evidence type="ECO:0000313" key="5">
    <source>
        <dbReference type="EMBL" id="KAK9845868.1"/>
    </source>
</evidence>
<gene>
    <name evidence="5" type="ORF">WJX81_004594</name>
</gene>
<dbReference type="GO" id="GO:0005576">
    <property type="term" value="C:extracellular region"/>
    <property type="evidence" value="ECO:0007669"/>
    <property type="project" value="UniProtKB-SubCell"/>
</dbReference>
<evidence type="ECO:0000256" key="3">
    <source>
        <dbReference type="ARBA" id="ARBA00022729"/>
    </source>
</evidence>
<reference evidence="5 6" key="1">
    <citation type="journal article" date="2024" name="Nat. Commun.">
        <title>Phylogenomics reveals the evolutionary origins of lichenization in chlorophyte algae.</title>
        <authorList>
            <person name="Puginier C."/>
            <person name="Libourel C."/>
            <person name="Otte J."/>
            <person name="Skaloud P."/>
            <person name="Haon M."/>
            <person name="Grisel S."/>
            <person name="Petersen M."/>
            <person name="Berrin J.G."/>
            <person name="Delaux P.M."/>
            <person name="Dal Grande F."/>
            <person name="Keller J."/>
        </authorList>
    </citation>
    <scope>NUCLEOTIDE SEQUENCE [LARGE SCALE GENOMIC DNA]</scope>
    <source>
        <strain evidence="5 6">SAG 245.80</strain>
    </source>
</reference>
<evidence type="ECO:0000256" key="2">
    <source>
        <dbReference type="ARBA" id="ARBA00022525"/>
    </source>
</evidence>
<organism evidence="5 6">
    <name type="scientific">Elliptochloris bilobata</name>
    <dbReference type="NCBI Taxonomy" id="381761"/>
    <lineage>
        <taxon>Eukaryota</taxon>
        <taxon>Viridiplantae</taxon>
        <taxon>Chlorophyta</taxon>
        <taxon>core chlorophytes</taxon>
        <taxon>Trebouxiophyceae</taxon>
        <taxon>Trebouxiophyceae incertae sedis</taxon>
        <taxon>Elliptochloris clade</taxon>
        <taxon>Elliptochloris</taxon>
    </lineage>
</organism>
<keyword evidence="2" id="KW-0964">Secreted</keyword>
<dbReference type="PANTHER" id="PTHR31279:SF58">
    <property type="entry name" value="PROTEIN EXORDIUM-LIKE 2"/>
    <property type="match status" value="1"/>
</dbReference>
<dbReference type="PANTHER" id="PTHR31279">
    <property type="entry name" value="PROTEIN EXORDIUM-LIKE 5"/>
    <property type="match status" value="1"/>
</dbReference>
<comment type="similarity">
    <text evidence="4">Belongs to the EXORDIUM family.</text>
</comment>
<evidence type="ECO:0000256" key="4">
    <source>
        <dbReference type="ARBA" id="ARBA00023591"/>
    </source>
</evidence>
<dbReference type="Pfam" id="PF04674">
    <property type="entry name" value="Phi_1"/>
    <property type="match status" value="1"/>
</dbReference>
<proteinExistence type="inferred from homology"/>
<keyword evidence="3" id="KW-0732">Signal</keyword>
<dbReference type="EMBL" id="JALJOU010000002">
    <property type="protein sequence ID" value="KAK9845868.1"/>
    <property type="molecule type" value="Genomic_DNA"/>
</dbReference>
<evidence type="ECO:0000256" key="1">
    <source>
        <dbReference type="ARBA" id="ARBA00004613"/>
    </source>
</evidence>
<evidence type="ECO:0000313" key="6">
    <source>
        <dbReference type="Proteomes" id="UP001445335"/>
    </source>
</evidence>